<evidence type="ECO:0000259" key="3">
    <source>
        <dbReference type="PROSITE" id="PS50126"/>
    </source>
</evidence>
<accession>A0AAV7XDX4</accession>
<reference evidence="5" key="1">
    <citation type="submission" date="2022-12" db="EMBL/GenBank/DDBJ databases">
        <title>Chromosome-level genome assembly of the bean flower thrips Megalurothrips usitatus.</title>
        <authorList>
            <person name="Ma L."/>
            <person name="Liu Q."/>
            <person name="Li H."/>
            <person name="Cai W."/>
        </authorList>
    </citation>
    <scope>NUCLEOTIDE SEQUENCE</scope>
    <source>
        <strain evidence="5">Cailab_2022a</strain>
    </source>
</reference>
<dbReference type="PANTHER" id="PTHR15838:SF1">
    <property type="entry name" value="ZINC FINGER CCHC DOMAIN-CONTAINING PROTEIN 17"/>
    <property type="match status" value="1"/>
</dbReference>
<dbReference type="InterPro" id="IPR012340">
    <property type="entry name" value="NA-bd_OB-fold"/>
</dbReference>
<feature type="domain" description="S1 motif" evidence="3">
    <location>
        <begin position="6"/>
        <end position="74"/>
    </location>
</feature>
<keyword evidence="6" id="KW-1185">Reference proteome</keyword>
<feature type="domain" description="CCHC-type" evidence="4">
    <location>
        <begin position="120"/>
        <end position="133"/>
    </location>
</feature>
<evidence type="ECO:0000313" key="6">
    <source>
        <dbReference type="Proteomes" id="UP001075354"/>
    </source>
</evidence>
<organism evidence="5 6">
    <name type="scientific">Megalurothrips usitatus</name>
    <name type="common">bean blossom thrips</name>
    <dbReference type="NCBI Taxonomy" id="439358"/>
    <lineage>
        <taxon>Eukaryota</taxon>
        <taxon>Metazoa</taxon>
        <taxon>Ecdysozoa</taxon>
        <taxon>Arthropoda</taxon>
        <taxon>Hexapoda</taxon>
        <taxon>Insecta</taxon>
        <taxon>Pterygota</taxon>
        <taxon>Neoptera</taxon>
        <taxon>Paraneoptera</taxon>
        <taxon>Thysanoptera</taxon>
        <taxon>Terebrantia</taxon>
        <taxon>Thripoidea</taxon>
        <taxon>Thripidae</taxon>
        <taxon>Megalurothrips</taxon>
    </lineage>
</organism>
<protein>
    <recommendedName>
        <fullName evidence="7">Nucleolar protein of 40 kDa-like</fullName>
    </recommendedName>
</protein>
<dbReference type="PROSITE" id="PS50158">
    <property type="entry name" value="ZF_CCHC"/>
    <property type="match status" value="1"/>
</dbReference>
<dbReference type="InterPro" id="IPR001878">
    <property type="entry name" value="Znf_CCHC"/>
</dbReference>
<dbReference type="Gene3D" id="2.40.50.140">
    <property type="entry name" value="Nucleic acid-binding proteins"/>
    <property type="match status" value="1"/>
</dbReference>
<dbReference type="GO" id="GO:0043489">
    <property type="term" value="P:RNA stabilization"/>
    <property type="evidence" value="ECO:0007669"/>
    <property type="project" value="TreeGrafter"/>
</dbReference>
<evidence type="ECO:0000256" key="2">
    <source>
        <dbReference type="SAM" id="MobiDB-lite"/>
    </source>
</evidence>
<evidence type="ECO:0000256" key="1">
    <source>
        <dbReference type="PROSITE-ProRule" id="PRU00047"/>
    </source>
</evidence>
<dbReference type="Proteomes" id="UP001075354">
    <property type="component" value="Chromosome 11"/>
</dbReference>
<keyword evidence="1" id="KW-0863">Zinc-finger</keyword>
<dbReference type="Pfam" id="PF00575">
    <property type="entry name" value="S1"/>
    <property type="match status" value="1"/>
</dbReference>
<feature type="compositionally biased region" description="Low complexity" evidence="2">
    <location>
        <begin position="227"/>
        <end position="249"/>
    </location>
</feature>
<keyword evidence="1" id="KW-0479">Metal-binding</keyword>
<comment type="caution">
    <text evidence="5">The sequence shown here is derived from an EMBL/GenBank/DDBJ whole genome shotgun (WGS) entry which is preliminary data.</text>
</comment>
<feature type="compositionally biased region" description="Basic residues" evidence="2">
    <location>
        <begin position="273"/>
        <end position="291"/>
    </location>
</feature>
<dbReference type="SUPFAM" id="SSF50249">
    <property type="entry name" value="Nucleic acid-binding proteins"/>
    <property type="match status" value="1"/>
</dbReference>
<dbReference type="InterPro" id="IPR003029">
    <property type="entry name" value="S1_domain"/>
</dbReference>
<dbReference type="GO" id="GO:0008270">
    <property type="term" value="F:zinc ion binding"/>
    <property type="evidence" value="ECO:0007669"/>
    <property type="project" value="UniProtKB-KW"/>
</dbReference>
<dbReference type="PROSITE" id="PS50126">
    <property type="entry name" value="S1"/>
    <property type="match status" value="1"/>
</dbReference>
<evidence type="ECO:0008006" key="7">
    <source>
        <dbReference type="Google" id="ProtNLM"/>
    </source>
</evidence>
<dbReference type="AlphaFoldDB" id="A0AAV7XDX4"/>
<dbReference type="PANTHER" id="PTHR15838">
    <property type="entry name" value="NUCLEOLAR PROTEIN OF 40 KDA"/>
    <property type="match status" value="1"/>
</dbReference>
<dbReference type="GO" id="GO:0003723">
    <property type="term" value="F:RNA binding"/>
    <property type="evidence" value="ECO:0007669"/>
    <property type="project" value="TreeGrafter"/>
</dbReference>
<evidence type="ECO:0000259" key="4">
    <source>
        <dbReference type="PROSITE" id="PS50158"/>
    </source>
</evidence>
<evidence type="ECO:0000313" key="5">
    <source>
        <dbReference type="EMBL" id="KAJ1522646.1"/>
    </source>
</evidence>
<feature type="compositionally biased region" description="Basic and acidic residues" evidence="2">
    <location>
        <begin position="170"/>
        <end position="189"/>
    </location>
</feature>
<dbReference type="EMBL" id="JAPTSV010000011">
    <property type="protein sequence ID" value="KAJ1522646.1"/>
    <property type="molecule type" value="Genomic_DNA"/>
</dbReference>
<dbReference type="SMART" id="SM00316">
    <property type="entry name" value="S1"/>
    <property type="match status" value="1"/>
</dbReference>
<feature type="region of interest" description="Disordered" evidence="2">
    <location>
        <begin position="144"/>
        <end position="315"/>
    </location>
</feature>
<gene>
    <name evidence="5" type="ORF">ONE63_001818</name>
</gene>
<keyword evidence="1" id="KW-0862">Zinc</keyword>
<feature type="compositionally biased region" description="Basic residues" evidence="2">
    <location>
        <begin position="190"/>
        <end position="226"/>
    </location>
</feature>
<feature type="compositionally biased region" description="Basic and acidic residues" evidence="2">
    <location>
        <begin position="292"/>
        <end position="315"/>
    </location>
</feature>
<sequence length="315" mass="35329">MAASKDTIFLGEVSSVQPYGAFVKIPGCANQGLVHRSQISKVNVPEVSEVLSKGDRVWCKVISTEDNKIGLSMKVVDQGSGRDLDPNGVQMQLDEQRRKEWVPGGKQKTISLEAVYNTTCSKCGTRGHLGKDCFQSAGGKTYELIPEEDPEKPRLLRPPPTDNSGVQDPLNDKAEEKRRRKEAKKERKEAKRVKKEAKKKKKAAKKLKKKLKKEAKKARKQKKKKQQSSSDSNDSEDSSSSSSSSGSGSESEDESHLKEKTQRKGLAPNSYKSQKRRSRSRSPVRESKKHRNDMSSSRDRETRETSLDGRSRTRR</sequence>
<name>A0AAV7XDX4_9NEOP</name>
<proteinExistence type="predicted"/>